<sequence>MKFSFGEQKVKTEKQKMLEGVLYDANYNPELAAERVAADLCFEWWLRRAAWSRRIFPAAWGCRWCSLSGIA</sequence>
<evidence type="ECO:0000313" key="5">
    <source>
        <dbReference type="Proteomes" id="UP000198238"/>
    </source>
</evidence>
<organism evidence="4 5">
    <name type="scientific">Neisseria chenwenguii</name>
    <dbReference type="NCBI Taxonomy" id="1853278"/>
    <lineage>
        <taxon>Bacteria</taxon>
        <taxon>Pseudomonadati</taxon>
        <taxon>Pseudomonadota</taxon>
        <taxon>Betaproteobacteria</taxon>
        <taxon>Neisseriales</taxon>
        <taxon>Neisseriaceae</taxon>
        <taxon>Neisseria</taxon>
    </lineage>
</organism>
<evidence type="ECO:0000313" key="4">
    <source>
        <dbReference type="EMBL" id="ASK27705.1"/>
    </source>
</evidence>
<name>A0A220S3C6_9NEIS</name>
<accession>A0A220S3C6</accession>
<dbReference type="InterPro" id="IPR024688">
    <property type="entry name" value="Mac_dom"/>
</dbReference>
<keyword evidence="5" id="KW-1185">Reference proteome</keyword>
<dbReference type="EMBL" id="CP022278">
    <property type="protein sequence ID" value="ASK27705.1"/>
    <property type="molecule type" value="Genomic_DNA"/>
</dbReference>
<dbReference type="AlphaFoldDB" id="A0A220S3C6"/>
<dbReference type="GO" id="GO:0016407">
    <property type="term" value="F:acetyltransferase activity"/>
    <property type="evidence" value="ECO:0007669"/>
    <property type="project" value="InterPro"/>
</dbReference>
<evidence type="ECO:0000259" key="3">
    <source>
        <dbReference type="Pfam" id="PF12464"/>
    </source>
</evidence>
<evidence type="ECO:0000256" key="2">
    <source>
        <dbReference type="ARBA" id="ARBA00022679"/>
    </source>
</evidence>
<evidence type="ECO:0000256" key="1">
    <source>
        <dbReference type="ARBA" id="ARBA00007274"/>
    </source>
</evidence>
<dbReference type="Pfam" id="PF12464">
    <property type="entry name" value="Mac"/>
    <property type="match status" value="1"/>
</dbReference>
<feature type="domain" description="Maltose/galactoside acetyltransferase" evidence="3">
    <location>
        <begin position="16"/>
        <end position="38"/>
    </location>
</feature>
<proteinExistence type="inferred from homology"/>
<dbReference type="Proteomes" id="UP000198238">
    <property type="component" value="Chromosome"/>
</dbReference>
<protein>
    <recommendedName>
        <fullName evidence="3">Maltose/galactoside acetyltransferase domain-containing protein</fullName>
    </recommendedName>
</protein>
<gene>
    <name evidence="4" type="ORF">BG910_08110</name>
</gene>
<keyword evidence="2" id="KW-0808">Transferase</keyword>
<dbReference type="KEGG" id="nei:BG910_08110"/>
<comment type="similarity">
    <text evidence="1">Belongs to the transferase hexapeptide repeat family.</text>
</comment>
<reference evidence="4 5" key="1">
    <citation type="submission" date="2017-06" db="EMBL/GenBank/DDBJ databases">
        <title>Neisseria chenwenguii sp. nov., isolated from the intestinal contents of Tibetan Plateau Pika in Yushu, Qinghai Province, China.</title>
        <authorList>
            <person name="Zhang G."/>
        </authorList>
    </citation>
    <scope>NUCLEOTIDE SEQUENCE [LARGE SCALE GENOMIC DNA]</scope>
    <source>
        <strain evidence="4 5">10023</strain>
    </source>
</reference>